<evidence type="ECO:0000256" key="9">
    <source>
        <dbReference type="ARBA" id="ARBA00023136"/>
    </source>
</evidence>
<dbReference type="RefSeq" id="WP_328985542.1">
    <property type="nucleotide sequence ID" value="NZ_CP121472.1"/>
</dbReference>
<keyword evidence="11" id="KW-0282">Flagellum</keyword>
<name>A0ABZ0SFI5_9GAMM</name>
<evidence type="ECO:0000313" key="12">
    <source>
        <dbReference type="Proteomes" id="UP001432180"/>
    </source>
</evidence>
<keyword evidence="11" id="KW-0966">Cell projection</keyword>
<reference evidence="11 12" key="1">
    <citation type="journal article" date="2023" name="Microorganisms">
        <title>Thiorhodovibrio frisius and Trv. litoralis spp. nov., Two Novel Members from a Clade of Fastidious Purple Sulfur Bacteria That Exhibit Unique Red-Shifted Light-Harvesting Capabilities.</title>
        <authorList>
            <person name="Methner A."/>
            <person name="Kuzyk S.B."/>
            <person name="Petersen J."/>
            <person name="Bauer S."/>
            <person name="Brinkmann H."/>
            <person name="Sichau K."/>
            <person name="Wanner G."/>
            <person name="Wolf J."/>
            <person name="Neumann-Schaal M."/>
            <person name="Henke P."/>
            <person name="Tank M."/>
            <person name="Sproer C."/>
            <person name="Bunk B."/>
            <person name="Overmann J."/>
        </authorList>
    </citation>
    <scope>NUCLEOTIDE SEQUENCE [LARGE SCALE GENOMIC DNA]</scope>
    <source>
        <strain evidence="11 12">DSM 6702</strain>
    </source>
</reference>
<keyword evidence="9 10" id="KW-0472">Membrane</keyword>
<keyword evidence="10" id="KW-0997">Cell inner membrane</keyword>
<gene>
    <name evidence="11" type="ORF">Thiowin_04935</name>
</gene>
<proteinExistence type="inferred from homology"/>
<dbReference type="InterPro" id="IPR005503">
    <property type="entry name" value="FliL"/>
</dbReference>
<feature type="transmembrane region" description="Helical" evidence="10">
    <location>
        <begin position="21"/>
        <end position="44"/>
    </location>
</feature>
<keyword evidence="4" id="KW-1003">Cell membrane</keyword>
<evidence type="ECO:0000256" key="5">
    <source>
        <dbReference type="ARBA" id="ARBA00022500"/>
    </source>
</evidence>
<comment type="similarity">
    <text evidence="3 10">Belongs to the FliL family.</text>
</comment>
<evidence type="ECO:0000256" key="8">
    <source>
        <dbReference type="ARBA" id="ARBA00022989"/>
    </source>
</evidence>
<keyword evidence="6 10" id="KW-0812">Transmembrane</keyword>
<keyword evidence="11" id="KW-0969">Cilium</keyword>
<comment type="function">
    <text evidence="1 10">Controls the rotational direction of flagella during chemotaxis.</text>
</comment>
<comment type="subcellular location">
    <subcellularLocation>
        <location evidence="10">Cell inner membrane</location>
    </subcellularLocation>
    <subcellularLocation>
        <location evidence="2">Cell membrane</location>
        <topology evidence="2">Single-pass membrane protein</topology>
    </subcellularLocation>
</comment>
<sequence>MAKNPAKKTEAEAQGGSNKGKLIVIILVALILLGGGGAAAWFFLLSGGEDEAPVEEELGPSPLIYFRLAKPITATLSPDEPANHLRVNVVLASRNQTVIDALELHTPIIRNDLLALFANQTFAELNTPEGKESLREQVHETVTAILVRTGAPAGIEHVFFDEIVMQ</sequence>
<dbReference type="PANTHER" id="PTHR35091:SF2">
    <property type="entry name" value="FLAGELLAR PROTEIN FLIL"/>
    <property type="match status" value="1"/>
</dbReference>
<organism evidence="11 12">
    <name type="scientific">Thiorhodovibrio winogradskyi</name>
    <dbReference type="NCBI Taxonomy" id="77007"/>
    <lineage>
        <taxon>Bacteria</taxon>
        <taxon>Pseudomonadati</taxon>
        <taxon>Pseudomonadota</taxon>
        <taxon>Gammaproteobacteria</taxon>
        <taxon>Chromatiales</taxon>
        <taxon>Chromatiaceae</taxon>
        <taxon>Thiorhodovibrio</taxon>
    </lineage>
</organism>
<evidence type="ECO:0000256" key="4">
    <source>
        <dbReference type="ARBA" id="ARBA00022475"/>
    </source>
</evidence>
<evidence type="ECO:0000256" key="10">
    <source>
        <dbReference type="RuleBase" id="RU364125"/>
    </source>
</evidence>
<dbReference type="Pfam" id="PF03748">
    <property type="entry name" value="FliL"/>
    <property type="match status" value="1"/>
</dbReference>
<dbReference type="PANTHER" id="PTHR35091">
    <property type="entry name" value="FLAGELLAR PROTEIN FLIL"/>
    <property type="match status" value="1"/>
</dbReference>
<evidence type="ECO:0000313" key="11">
    <source>
        <dbReference type="EMBL" id="WPL19791.1"/>
    </source>
</evidence>
<keyword evidence="7 10" id="KW-0283">Flagellar rotation</keyword>
<dbReference type="EMBL" id="CP121472">
    <property type="protein sequence ID" value="WPL19791.1"/>
    <property type="molecule type" value="Genomic_DNA"/>
</dbReference>
<keyword evidence="8 10" id="KW-1133">Transmembrane helix</keyword>
<keyword evidence="12" id="KW-1185">Reference proteome</keyword>
<protein>
    <recommendedName>
        <fullName evidence="10">Flagellar protein FliL</fullName>
    </recommendedName>
</protein>
<keyword evidence="5 10" id="KW-0145">Chemotaxis</keyword>
<accession>A0ABZ0SFI5</accession>
<evidence type="ECO:0000256" key="3">
    <source>
        <dbReference type="ARBA" id="ARBA00008281"/>
    </source>
</evidence>
<dbReference type="Proteomes" id="UP001432180">
    <property type="component" value="Chromosome"/>
</dbReference>
<evidence type="ECO:0000256" key="2">
    <source>
        <dbReference type="ARBA" id="ARBA00004162"/>
    </source>
</evidence>
<evidence type="ECO:0000256" key="6">
    <source>
        <dbReference type="ARBA" id="ARBA00022692"/>
    </source>
</evidence>
<evidence type="ECO:0000256" key="1">
    <source>
        <dbReference type="ARBA" id="ARBA00002254"/>
    </source>
</evidence>
<evidence type="ECO:0000256" key="7">
    <source>
        <dbReference type="ARBA" id="ARBA00022779"/>
    </source>
</evidence>